<dbReference type="Gene3D" id="3.30.160.40">
    <property type="entry name" value="Porphobilinogen deaminase, C-terminal domain"/>
    <property type="match status" value="1"/>
</dbReference>
<dbReference type="GO" id="GO:0006782">
    <property type="term" value="P:protoporphyrinogen IX biosynthetic process"/>
    <property type="evidence" value="ECO:0007669"/>
    <property type="project" value="UniProtKB-UniRule"/>
</dbReference>
<proteinExistence type="inferred from homology"/>
<evidence type="ECO:0000256" key="7">
    <source>
        <dbReference type="HAMAP-Rule" id="MF_00260"/>
    </source>
</evidence>
<comment type="function">
    <text evidence="1 7">Tetrapolymerization of the monopyrrole PBG into the hydroxymethylbilane pre-uroporphyrinogen in several discrete steps.</text>
</comment>
<feature type="domain" description="Porphobilinogen deaminase C-terminal" evidence="9">
    <location>
        <begin position="232"/>
        <end position="286"/>
    </location>
</feature>
<evidence type="ECO:0000313" key="11">
    <source>
        <dbReference type="Proteomes" id="UP000225889"/>
    </source>
</evidence>
<dbReference type="Gene3D" id="3.40.190.10">
    <property type="entry name" value="Periplasmic binding protein-like II"/>
    <property type="match status" value="2"/>
</dbReference>
<comment type="catalytic activity">
    <reaction evidence="6 7">
        <text>4 porphobilinogen + H2O = hydroxymethylbilane + 4 NH4(+)</text>
        <dbReference type="Rhea" id="RHEA:13185"/>
        <dbReference type="ChEBI" id="CHEBI:15377"/>
        <dbReference type="ChEBI" id="CHEBI:28938"/>
        <dbReference type="ChEBI" id="CHEBI:57845"/>
        <dbReference type="ChEBI" id="CHEBI:58126"/>
        <dbReference type="EC" id="2.5.1.61"/>
    </reaction>
</comment>
<evidence type="ECO:0000256" key="6">
    <source>
        <dbReference type="ARBA" id="ARBA00048169"/>
    </source>
</evidence>
<organism evidence="10 11">
    <name type="scientific">Pseudobutyrivibrio ruminis</name>
    <dbReference type="NCBI Taxonomy" id="46206"/>
    <lineage>
        <taxon>Bacteria</taxon>
        <taxon>Bacillati</taxon>
        <taxon>Bacillota</taxon>
        <taxon>Clostridia</taxon>
        <taxon>Lachnospirales</taxon>
        <taxon>Lachnospiraceae</taxon>
        <taxon>Pseudobutyrivibrio</taxon>
    </lineage>
</organism>
<evidence type="ECO:0000259" key="8">
    <source>
        <dbReference type="Pfam" id="PF01379"/>
    </source>
</evidence>
<dbReference type="NCBIfam" id="TIGR00212">
    <property type="entry name" value="hemC"/>
    <property type="match status" value="1"/>
</dbReference>
<keyword evidence="5 7" id="KW-0627">Porphyrin biosynthesis</keyword>
<comment type="cofactor">
    <cofactor evidence="7">
        <name>dipyrromethane</name>
        <dbReference type="ChEBI" id="CHEBI:60342"/>
    </cofactor>
    <text evidence="7">Binds 1 dipyrromethane group covalently.</text>
</comment>
<dbReference type="InterPro" id="IPR022418">
    <property type="entry name" value="Porphobilinogen_deaminase_C"/>
</dbReference>
<reference evidence="10 11" key="2">
    <citation type="submission" date="2017-10" db="EMBL/GenBank/DDBJ databases">
        <authorList>
            <person name="Banno H."/>
            <person name="Chua N.-H."/>
        </authorList>
    </citation>
    <scope>NUCLEOTIDE SEQUENCE [LARGE SCALE GENOMIC DNA]</scope>
    <source>
        <strain evidence="10 11">JK626</strain>
    </source>
</reference>
<dbReference type="InterPro" id="IPR036803">
    <property type="entry name" value="Porphobilinogen_deaminase_C_sf"/>
</dbReference>
<keyword evidence="4 7" id="KW-0808">Transferase</keyword>
<dbReference type="HAMAP" id="MF_00260">
    <property type="entry name" value="Porphobil_deam"/>
    <property type="match status" value="1"/>
</dbReference>
<evidence type="ECO:0000256" key="4">
    <source>
        <dbReference type="ARBA" id="ARBA00022679"/>
    </source>
</evidence>
<dbReference type="InterPro" id="IPR022417">
    <property type="entry name" value="Porphobilin_deaminase_N"/>
</dbReference>
<evidence type="ECO:0000256" key="1">
    <source>
        <dbReference type="ARBA" id="ARBA00002869"/>
    </source>
</evidence>
<dbReference type="SUPFAM" id="SSF53850">
    <property type="entry name" value="Periplasmic binding protein-like II"/>
    <property type="match status" value="1"/>
</dbReference>
<sequence>MKIKVGTRGSKLALAQTNYVIDRLRQAFPENEYEVVIIKTTGDIDQIRPLDQIGSKGLFVDEIERALLADEIQLAVHSMKDMPSEQPNGLIFAKAWLREDPRDVLILKNGNKLSDLPEGANVATGSKRRSFQLLALRPDLHIFPIRGNIDTRIKKLHEGLADGTELDGIVLAAAGLKRLHIENDNYYFFDIDEMIPSPAQGTLALELNESNTKLLEMVNSLSSEESDSIAYLERGFLQKIDGDCHLPIGAFASKTDTGYNLKALFGDENGTKLAKVSVDGTTADDSLIELAIKEIKTQLEN</sequence>
<feature type="modified residue" description="S-(dipyrrolylmethanemethyl)cysteine" evidence="7">
    <location>
        <position position="244"/>
    </location>
</feature>
<dbReference type="EMBL" id="PDYF01000011">
    <property type="protein sequence ID" value="PHU35286.1"/>
    <property type="molecule type" value="Genomic_DNA"/>
</dbReference>
<name>A0A2G3DW83_9FIRM</name>
<comment type="miscellaneous">
    <text evidence="7">The porphobilinogen subunits are added to the dipyrromethane group.</text>
</comment>
<reference evidence="10 11" key="1">
    <citation type="submission" date="2017-10" db="EMBL/GenBank/DDBJ databases">
        <title>Resolving the taxonomy of Roseburia spp., Eubacterium rectale and Agathobacter spp. through phylogenomic analysis.</title>
        <authorList>
            <person name="Sheridan P.O."/>
            <person name="Walker A.W."/>
            <person name="Duncan S.H."/>
            <person name="Scott K.P."/>
            <person name="Toole P.W.O."/>
            <person name="Luis P."/>
            <person name="Flint H.J."/>
        </authorList>
    </citation>
    <scope>NUCLEOTIDE SEQUENCE [LARGE SCALE GENOMIC DNA]</scope>
    <source>
        <strain evidence="10 11">JK626</strain>
    </source>
</reference>
<dbReference type="PANTHER" id="PTHR11557">
    <property type="entry name" value="PORPHOBILINOGEN DEAMINASE"/>
    <property type="match status" value="1"/>
</dbReference>
<comment type="similarity">
    <text evidence="2 7">Belongs to the HMBS family.</text>
</comment>
<feature type="domain" description="Porphobilinogen deaminase N-terminal" evidence="8">
    <location>
        <begin position="3"/>
        <end position="215"/>
    </location>
</feature>
<dbReference type="InterPro" id="IPR000860">
    <property type="entry name" value="HemC"/>
</dbReference>
<dbReference type="FunFam" id="3.40.190.10:FF:000005">
    <property type="entry name" value="Porphobilinogen deaminase"/>
    <property type="match status" value="1"/>
</dbReference>
<comment type="subunit">
    <text evidence="3 7">Monomer.</text>
</comment>
<dbReference type="SUPFAM" id="SSF54782">
    <property type="entry name" value="Porphobilinogen deaminase (hydroxymethylbilane synthase), C-terminal domain"/>
    <property type="match status" value="1"/>
</dbReference>
<dbReference type="AlphaFoldDB" id="A0A2G3DW83"/>
<protein>
    <recommendedName>
        <fullName evidence="7">Porphobilinogen deaminase</fullName>
        <shortName evidence="7">PBG</shortName>
        <ecNumber evidence="7">2.5.1.61</ecNumber>
    </recommendedName>
    <alternativeName>
        <fullName evidence="7">Hydroxymethylbilane synthase</fullName>
        <shortName evidence="7">HMBS</shortName>
    </alternativeName>
    <alternativeName>
        <fullName evidence="7">Pre-uroporphyrinogen synthase</fullName>
    </alternativeName>
</protein>
<evidence type="ECO:0000256" key="3">
    <source>
        <dbReference type="ARBA" id="ARBA00011245"/>
    </source>
</evidence>
<dbReference type="Pfam" id="PF03900">
    <property type="entry name" value="Porphobil_deamC"/>
    <property type="match status" value="1"/>
</dbReference>
<dbReference type="EC" id="2.5.1.61" evidence="7"/>
<dbReference type="PANTHER" id="PTHR11557:SF0">
    <property type="entry name" value="PORPHOBILINOGEN DEAMINASE"/>
    <property type="match status" value="1"/>
</dbReference>
<dbReference type="GO" id="GO:0005737">
    <property type="term" value="C:cytoplasm"/>
    <property type="evidence" value="ECO:0007669"/>
    <property type="project" value="UniProtKB-UniRule"/>
</dbReference>
<dbReference type="PRINTS" id="PR00151">
    <property type="entry name" value="PORPHBDMNASE"/>
</dbReference>
<evidence type="ECO:0000256" key="2">
    <source>
        <dbReference type="ARBA" id="ARBA00005638"/>
    </source>
</evidence>
<dbReference type="Pfam" id="PF01379">
    <property type="entry name" value="Porphobil_deam"/>
    <property type="match status" value="1"/>
</dbReference>
<evidence type="ECO:0000313" key="10">
    <source>
        <dbReference type="EMBL" id="PHU35286.1"/>
    </source>
</evidence>
<accession>A0A2G3DW83</accession>
<gene>
    <name evidence="7" type="primary">hemC</name>
    <name evidence="10" type="ORF">CSX01_08150</name>
</gene>
<dbReference type="RefSeq" id="WP_099392012.1">
    <property type="nucleotide sequence ID" value="NZ_PDYF01000011.1"/>
</dbReference>
<dbReference type="GO" id="GO:0004418">
    <property type="term" value="F:hydroxymethylbilane synthase activity"/>
    <property type="evidence" value="ECO:0007669"/>
    <property type="project" value="UniProtKB-UniRule"/>
</dbReference>
<dbReference type="PIRSF" id="PIRSF001438">
    <property type="entry name" value="4pyrrol_synth_OHMeBilane_synth"/>
    <property type="match status" value="1"/>
</dbReference>
<comment type="caution">
    <text evidence="10">The sequence shown here is derived from an EMBL/GenBank/DDBJ whole genome shotgun (WGS) entry which is preliminary data.</text>
</comment>
<evidence type="ECO:0000259" key="9">
    <source>
        <dbReference type="Pfam" id="PF03900"/>
    </source>
</evidence>
<dbReference type="Proteomes" id="UP000225889">
    <property type="component" value="Unassembled WGS sequence"/>
</dbReference>
<evidence type="ECO:0000256" key="5">
    <source>
        <dbReference type="ARBA" id="ARBA00023244"/>
    </source>
</evidence>